<feature type="region of interest" description="Disordered" evidence="1">
    <location>
        <begin position="324"/>
        <end position="344"/>
    </location>
</feature>
<dbReference type="InterPro" id="IPR006311">
    <property type="entry name" value="TAT_signal"/>
</dbReference>
<gene>
    <name evidence="2" type="ORF">NDI89_11775</name>
</gene>
<sequence length="344" mass="36402">MSGNKGASGVSRRGLLRKSAGTGLGVAGISQTAAAWETADPRDIKQIRRSSEVKAVLKELNSERLPKDGKTRTLTVDGRGEVTTTKVEFEFGTLRFGEFGDDRNANFTFDSITHPAVPSKFANIPEGTAPILIANGDDVTVSREATDRERDIVLSAVPERGDRATVSTRSDINGFRVNVAKNTSSIEDTEIKRYTVELPDSNFSPAVRDTSDRLEDGSELTVTNEVEIQGIKSKLIGDYVEGVIASNLGDELHECGSNCVGCADWIISLALDCRLCGPLCTSAASGAGAVLCGVCVYQFCTDVDAMVGCADCIACAVEGNSSWSSPTTPDIPEDIPGLGGGVPW</sequence>
<dbReference type="AlphaFoldDB" id="A0A9Q4L4A0"/>
<evidence type="ECO:0000313" key="2">
    <source>
        <dbReference type="EMBL" id="MDF9746262.1"/>
    </source>
</evidence>
<name>A0A9Q4L4A0_9EURY</name>
<keyword evidence="3" id="KW-1185">Reference proteome</keyword>
<proteinExistence type="predicted"/>
<organism evidence="2 3">
    <name type="scientific">Natrinema salsiterrestre</name>
    <dbReference type="NCBI Taxonomy" id="2950540"/>
    <lineage>
        <taxon>Archaea</taxon>
        <taxon>Methanobacteriati</taxon>
        <taxon>Methanobacteriota</taxon>
        <taxon>Stenosarchaea group</taxon>
        <taxon>Halobacteria</taxon>
        <taxon>Halobacteriales</taxon>
        <taxon>Natrialbaceae</taxon>
        <taxon>Natrinema</taxon>
    </lineage>
</organism>
<protein>
    <submittedName>
        <fullName evidence="2">Uncharacterized protein</fullName>
    </submittedName>
</protein>
<dbReference type="Proteomes" id="UP001154061">
    <property type="component" value="Unassembled WGS sequence"/>
</dbReference>
<accession>A0A9Q4L4A0</accession>
<reference evidence="2" key="1">
    <citation type="submission" date="2022-06" db="EMBL/GenBank/DDBJ databases">
        <title>Natrinema sp. a new haloarchaeum isolate from saline soil.</title>
        <authorList>
            <person name="Strakova D."/>
            <person name="Galisteo C."/>
            <person name="Sanchez-Porro C."/>
            <person name="Ventosa A."/>
        </authorList>
    </citation>
    <scope>NUCLEOTIDE SEQUENCE</scope>
    <source>
        <strain evidence="2">S1CR25-10</strain>
    </source>
</reference>
<dbReference type="EMBL" id="JAMQOT010000003">
    <property type="protein sequence ID" value="MDF9746262.1"/>
    <property type="molecule type" value="Genomic_DNA"/>
</dbReference>
<dbReference type="RefSeq" id="WP_277521811.1">
    <property type="nucleotide sequence ID" value="NZ_JAMQOT010000003.1"/>
</dbReference>
<evidence type="ECO:0000313" key="3">
    <source>
        <dbReference type="Proteomes" id="UP001154061"/>
    </source>
</evidence>
<dbReference type="PROSITE" id="PS51318">
    <property type="entry name" value="TAT"/>
    <property type="match status" value="1"/>
</dbReference>
<evidence type="ECO:0000256" key="1">
    <source>
        <dbReference type="SAM" id="MobiDB-lite"/>
    </source>
</evidence>
<comment type="caution">
    <text evidence="2">The sequence shown here is derived from an EMBL/GenBank/DDBJ whole genome shotgun (WGS) entry which is preliminary data.</text>
</comment>